<dbReference type="PANTHER" id="PTHR21485">
    <property type="entry name" value="HAD SUPERFAMILY MEMBERS CMAS AND KDSC"/>
    <property type="match status" value="1"/>
</dbReference>
<dbReference type="AlphaFoldDB" id="A0A6M8NKZ5"/>
<dbReference type="PANTHER" id="PTHR21485:SF6">
    <property type="entry name" value="N-ACYLNEURAMINATE CYTIDYLYLTRANSFERASE-RELATED"/>
    <property type="match status" value="1"/>
</dbReference>
<reference evidence="1 2" key="1">
    <citation type="submission" date="2017-09" db="EMBL/GenBank/DDBJ databases">
        <title>Genomics of the genus Arcobacter.</title>
        <authorList>
            <person name="Perez-Cataluna A."/>
            <person name="Figueras M.J."/>
            <person name="Salas-Masso N."/>
        </authorList>
    </citation>
    <scope>NUCLEOTIDE SEQUENCE [LARGE SCALE GENOMIC DNA]</scope>
    <source>
        <strain evidence="1 2">CECT 7834</strain>
    </source>
</reference>
<accession>A0A6M8NKZ5</accession>
<dbReference type="SUPFAM" id="SSF53448">
    <property type="entry name" value="Nucleotide-diphospho-sugar transferases"/>
    <property type="match status" value="1"/>
</dbReference>
<keyword evidence="1" id="KW-0548">Nucleotidyltransferase</keyword>
<evidence type="ECO:0000313" key="2">
    <source>
        <dbReference type="Proteomes" id="UP000290378"/>
    </source>
</evidence>
<dbReference type="Pfam" id="PF02348">
    <property type="entry name" value="CTP_transf_3"/>
    <property type="match status" value="1"/>
</dbReference>
<dbReference type="InterPro" id="IPR050793">
    <property type="entry name" value="CMP-NeuNAc_synthase"/>
</dbReference>
<gene>
    <name evidence="1" type="ORF">CP963_12255</name>
</gene>
<keyword evidence="1" id="KW-0808">Transferase</keyword>
<evidence type="ECO:0000313" key="1">
    <source>
        <dbReference type="EMBL" id="RXI37581.1"/>
    </source>
</evidence>
<sequence>MNKFTAIIPVRAGSRRLKDKNISKFADSNLLEYKIDILKKVKYIDNIVVSSDSELMLEMAQAKNVSIHKRELKYCDEKTEPFGAVVKHICESVQGENIIWAPVTAPLISIETYLKSLELYIENVIDLKKYDSLISVEPFKRYVWNKNGPINYELGLKHVPSQELEELYFISDGILIAPRIKMIEWAYFHGANPYKMPLNRIESVDIDDGMDLELAKFYYNNYIKNKHF</sequence>
<dbReference type="Gene3D" id="3.90.550.10">
    <property type="entry name" value="Spore Coat Polysaccharide Biosynthesis Protein SpsA, Chain A"/>
    <property type="match status" value="1"/>
</dbReference>
<dbReference type="RefSeq" id="WP_129014456.1">
    <property type="nucleotide sequence ID" value="NZ_CBCSEI010000023.1"/>
</dbReference>
<proteinExistence type="predicted"/>
<name>A0A6M8NKZ5_9BACT</name>
<dbReference type="InterPro" id="IPR029044">
    <property type="entry name" value="Nucleotide-diphossugar_trans"/>
</dbReference>
<dbReference type="Proteomes" id="UP000290378">
    <property type="component" value="Unassembled WGS sequence"/>
</dbReference>
<dbReference type="GO" id="GO:0008781">
    <property type="term" value="F:N-acylneuraminate cytidylyltransferase activity"/>
    <property type="evidence" value="ECO:0007669"/>
    <property type="project" value="TreeGrafter"/>
</dbReference>
<organism evidence="1 2">
    <name type="scientific">Arcobacter cloacae</name>
    <dbReference type="NCBI Taxonomy" id="1054034"/>
    <lineage>
        <taxon>Bacteria</taxon>
        <taxon>Pseudomonadati</taxon>
        <taxon>Campylobacterota</taxon>
        <taxon>Epsilonproteobacteria</taxon>
        <taxon>Campylobacterales</taxon>
        <taxon>Arcobacteraceae</taxon>
        <taxon>Arcobacter</taxon>
    </lineage>
</organism>
<dbReference type="EMBL" id="NXII01000025">
    <property type="protein sequence ID" value="RXI37581.1"/>
    <property type="molecule type" value="Genomic_DNA"/>
</dbReference>
<dbReference type="InterPro" id="IPR003329">
    <property type="entry name" value="Cytidylyl_trans"/>
</dbReference>
<protein>
    <submittedName>
        <fullName evidence="1">Acylneuraminate cytidylyltransferase</fullName>
    </submittedName>
</protein>
<comment type="caution">
    <text evidence="1">The sequence shown here is derived from an EMBL/GenBank/DDBJ whole genome shotgun (WGS) entry which is preliminary data.</text>
</comment>
<keyword evidence="2" id="KW-1185">Reference proteome</keyword>